<comment type="caution">
    <text evidence="5">The sequence shown here is derived from an EMBL/GenBank/DDBJ whole genome shotgun (WGS) entry which is preliminary data.</text>
</comment>
<feature type="transmembrane region" description="Helical" evidence="3">
    <location>
        <begin position="391"/>
        <end position="409"/>
    </location>
</feature>
<dbReference type="RefSeq" id="WP_307225790.1">
    <property type="nucleotide sequence ID" value="NZ_JAUSTT010000001.1"/>
</dbReference>
<dbReference type="InterPro" id="IPR010090">
    <property type="entry name" value="Phage_tape_meas"/>
</dbReference>
<proteinExistence type="predicted"/>
<keyword evidence="3" id="KW-0472">Membrane</keyword>
<dbReference type="NCBIfam" id="TIGR01760">
    <property type="entry name" value="tape_meas_TP901"/>
    <property type="match status" value="1"/>
</dbReference>
<dbReference type="PANTHER" id="PTHR37813:SF1">
    <property type="entry name" value="FELS-2 PROPHAGE PROTEIN"/>
    <property type="match status" value="1"/>
</dbReference>
<evidence type="ECO:0000313" key="5">
    <source>
        <dbReference type="EMBL" id="MDQ0174375.1"/>
    </source>
</evidence>
<dbReference type="PANTHER" id="PTHR37813">
    <property type="entry name" value="FELS-2 PROPHAGE PROTEIN"/>
    <property type="match status" value="1"/>
</dbReference>
<keyword evidence="1" id="KW-1188">Viral release from host cell</keyword>
<accession>A0ABT9WNL1</accession>
<evidence type="ECO:0000256" key="1">
    <source>
        <dbReference type="ARBA" id="ARBA00022612"/>
    </source>
</evidence>
<dbReference type="Proteomes" id="UP001223586">
    <property type="component" value="Unassembled WGS sequence"/>
</dbReference>
<sequence length="828" mass="88025">MAIDLVAKLTLRDRMTAGLKRATAGLSGFEKQTKKSTSAAEKFSGVLAGFGVTLGAAAVAKSIIGIGAAFDGQMSRVKAFSQATDEEFEKMRATAKHLGETTVFTATQAGEGMEYLALAGWKVNEIIAGMPGMLNLAAAGALDLGQAADITSDTMQAFGISAEKATHVADVFAYAQANANTNVQQMGDAMNYLAPIANALGWGLEESSAALMTFGDSGLKGSMAGQAFATSLARLAKPTKQMNVVMKKLGIEFFDAQGNMKSLPEVVGQVERATAKMTQEQRSSVLTTLFGAQAYKHWAILLERGSDELANMTTQLENADGAAEKMAADMLDNLPGKFELFKSAMSGVALHIYEQIAPALTRLVEKATEFAGKLPAKFDAFIKLWPKIKDGLITAAVAVGTFKTAMLGLKMIKTVTMLMQGWRTATMAATIAQLGLNAAFWASPITWIVAGIAGLVAAGVLLYRNWDTVKAKAVELWGKTKEIFGKMGEWLKTKWGEMKTVATEKVVGMYLSAVEWFGKLKETMKEKVSSAIENVVTFFSELPSKVAEWLGFMFGVAVEWLSQFPGKFAEFMSQAYTNTAEWLGQLPGKVGEFLSNTWDSAVSWLSSIAASFGEWFMKAYDNAVEWVSQLPEKIGGFVSAIPGAVGGAISAVWAKFKELGAAIPKAIAEGFNGAKKAISGAASWAIDKLSAGISNFTDMGKKAGSSFSDGFGKGKKAVNGSHYHGLERVPYDGYVARMHKGERILNRKQADAFDNVMYSSVSAAGGTASKSNGGNGQSSSATTGGGKSLGDVVVEKLAETLVIREEADIDRIANQLARKIYEAGELGA</sequence>
<keyword evidence="3" id="KW-1133">Transmembrane helix</keyword>
<feature type="transmembrane region" description="Helical" evidence="3">
    <location>
        <begin position="445"/>
        <end position="463"/>
    </location>
</feature>
<feature type="domain" description="Phage tail tape measure protein" evidence="4">
    <location>
        <begin position="92"/>
        <end position="291"/>
    </location>
</feature>
<dbReference type="Pfam" id="PF10145">
    <property type="entry name" value="PhageMin_Tail"/>
    <property type="match status" value="1"/>
</dbReference>
<organism evidence="5 6">
    <name type="scientific">Bacillus chungangensis</name>
    <dbReference type="NCBI Taxonomy" id="587633"/>
    <lineage>
        <taxon>Bacteria</taxon>
        <taxon>Bacillati</taxon>
        <taxon>Bacillota</taxon>
        <taxon>Bacilli</taxon>
        <taxon>Bacillales</taxon>
        <taxon>Bacillaceae</taxon>
        <taxon>Bacillus</taxon>
    </lineage>
</organism>
<protein>
    <submittedName>
        <fullName evidence="5">TP901 family phage tail tape measure protein</fullName>
    </submittedName>
</protein>
<evidence type="ECO:0000259" key="4">
    <source>
        <dbReference type="Pfam" id="PF10145"/>
    </source>
</evidence>
<evidence type="ECO:0000313" key="6">
    <source>
        <dbReference type="Proteomes" id="UP001223586"/>
    </source>
</evidence>
<keyword evidence="3" id="KW-0812">Transmembrane</keyword>
<feature type="compositionally biased region" description="Low complexity" evidence="2">
    <location>
        <begin position="768"/>
        <end position="782"/>
    </location>
</feature>
<evidence type="ECO:0000256" key="2">
    <source>
        <dbReference type="SAM" id="MobiDB-lite"/>
    </source>
</evidence>
<feature type="region of interest" description="Disordered" evidence="2">
    <location>
        <begin position="765"/>
        <end position="786"/>
    </location>
</feature>
<name>A0ABT9WNL1_9BACI</name>
<reference evidence="5 6" key="1">
    <citation type="submission" date="2023-07" db="EMBL/GenBank/DDBJ databases">
        <title>Genomic Encyclopedia of Type Strains, Phase IV (KMG-IV): sequencing the most valuable type-strain genomes for metagenomic binning, comparative biology and taxonomic classification.</title>
        <authorList>
            <person name="Goeker M."/>
        </authorList>
    </citation>
    <scope>NUCLEOTIDE SEQUENCE [LARGE SCALE GENOMIC DNA]</scope>
    <source>
        <strain evidence="5 6">DSM 23837</strain>
    </source>
</reference>
<keyword evidence="6" id="KW-1185">Reference proteome</keyword>
<dbReference type="EMBL" id="JAUSTT010000001">
    <property type="protein sequence ID" value="MDQ0174375.1"/>
    <property type="molecule type" value="Genomic_DNA"/>
</dbReference>
<evidence type="ECO:0000256" key="3">
    <source>
        <dbReference type="SAM" id="Phobius"/>
    </source>
</evidence>
<gene>
    <name evidence="5" type="ORF">J2S08_000206</name>
</gene>